<feature type="compositionally biased region" description="Acidic residues" evidence="1">
    <location>
        <begin position="410"/>
        <end position="424"/>
    </location>
</feature>
<evidence type="ECO:0000256" key="2">
    <source>
        <dbReference type="SAM" id="SignalP"/>
    </source>
</evidence>
<feature type="compositionally biased region" description="Basic residues" evidence="1">
    <location>
        <begin position="392"/>
        <end position="401"/>
    </location>
</feature>
<evidence type="ECO:0000313" key="4">
    <source>
        <dbReference type="RefSeq" id="XP_052753596.1"/>
    </source>
</evidence>
<gene>
    <name evidence="4" type="primary">LOC128201244</name>
</gene>
<keyword evidence="3" id="KW-1185">Reference proteome</keyword>
<dbReference type="RefSeq" id="XP_052753596.1">
    <property type="nucleotide sequence ID" value="XM_052897636.1"/>
</dbReference>
<dbReference type="Proteomes" id="UP001652740">
    <property type="component" value="Unplaced"/>
</dbReference>
<keyword evidence="2" id="KW-0732">Signal</keyword>
<sequence>MWLTTILYIFIFNMCFQKVLTQLSTSSNTGLNNPIISAALQNNGLTIPKNLNQIPKSQKYLNLQQINKMQQPVNLQQLNLQQASNLQMENLQQGANLQRATNLQQMNFQQSGLQPNLLQQQNLSPVLNNIASQRPDFSLASSLISNSNLAKINNPPMNKPVINGNSIQGFQSRFNPGLRNVAPATSNFNLQPTVQTSYTGFIPNGQNAFLNMPQVNQATPDQLSSISETPVINQPSLTLVAQPAPDQQSLNIIQNVPMDYQNQISIIKSVQPQASLEGIQNQLPSLNMNQIPVLSPNLPQSPDYPLFPPDYSIDSLLNTMLSKKDSKSSTLKMLLPLIFNLLKEKNTGCRCQCCGCMKDNMLVPQIFSEYAKQNNYGLRYDEKDDIETYRPRNNKRKHKKYNKEDTDSREYDDDYNDSYEDEED</sequence>
<accession>A0ABM3MQE4</accession>
<name>A0ABM3MQE4_GALME</name>
<feature type="region of interest" description="Disordered" evidence="1">
    <location>
        <begin position="385"/>
        <end position="424"/>
    </location>
</feature>
<feature type="signal peptide" evidence="2">
    <location>
        <begin position="1"/>
        <end position="21"/>
    </location>
</feature>
<evidence type="ECO:0000256" key="1">
    <source>
        <dbReference type="SAM" id="MobiDB-lite"/>
    </source>
</evidence>
<proteinExistence type="predicted"/>
<feature type="chain" id="PRO_5046410774" evidence="2">
    <location>
        <begin position="22"/>
        <end position="424"/>
    </location>
</feature>
<protein>
    <submittedName>
        <fullName evidence="4">Uncharacterized protein LOC128201244</fullName>
    </submittedName>
</protein>
<dbReference type="GeneID" id="128201244"/>
<evidence type="ECO:0000313" key="3">
    <source>
        <dbReference type="Proteomes" id="UP001652740"/>
    </source>
</evidence>
<reference evidence="4" key="1">
    <citation type="submission" date="2025-08" db="UniProtKB">
        <authorList>
            <consortium name="RefSeq"/>
        </authorList>
    </citation>
    <scope>IDENTIFICATION</scope>
    <source>
        <tissue evidence="4">Whole larvae</tissue>
    </source>
</reference>
<organism evidence="3 4">
    <name type="scientific">Galleria mellonella</name>
    <name type="common">Greater wax moth</name>
    <dbReference type="NCBI Taxonomy" id="7137"/>
    <lineage>
        <taxon>Eukaryota</taxon>
        <taxon>Metazoa</taxon>
        <taxon>Ecdysozoa</taxon>
        <taxon>Arthropoda</taxon>
        <taxon>Hexapoda</taxon>
        <taxon>Insecta</taxon>
        <taxon>Pterygota</taxon>
        <taxon>Neoptera</taxon>
        <taxon>Endopterygota</taxon>
        <taxon>Lepidoptera</taxon>
        <taxon>Glossata</taxon>
        <taxon>Ditrysia</taxon>
        <taxon>Pyraloidea</taxon>
        <taxon>Pyralidae</taxon>
        <taxon>Galleriinae</taxon>
        <taxon>Galleria</taxon>
    </lineage>
</organism>